<evidence type="ECO:0000313" key="9">
    <source>
        <dbReference type="EMBL" id="KAL3815706.1"/>
    </source>
</evidence>
<evidence type="ECO:0000256" key="1">
    <source>
        <dbReference type="ARBA" id="ARBA00001974"/>
    </source>
</evidence>
<dbReference type="InterPro" id="IPR039799">
    <property type="entry name" value="ALR/ERV"/>
</dbReference>
<comment type="catalytic activity">
    <reaction evidence="6">
        <text>2 R'C(R)SH + O2 = R'C(R)S-S(R)CR' + H2O2</text>
        <dbReference type="Rhea" id="RHEA:17357"/>
        <dbReference type="ChEBI" id="CHEBI:15379"/>
        <dbReference type="ChEBI" id="CHEBI:16240"/>
        <dbReference type="ChEBI" id="CHEBI:16520"/>
        <dbReference type="ChEBI" id="CHEBI:17412"/>
        <dbReference type="EC" id="1.8.3.2"/>
    </reaction>
</comment>
<dbReference type="GO" id="GO:0016972">
    <property type="term" value="F:thiol oxidase activity"/>
    <property type="evidence" value="ECO:0007669"/>
    <property type="project" value="UniProtKB-EC"/>
</dbReference>
<accession>A0ABD3RTK7</accession>
<dbReference type="PANTHER" id="PTHR12645">
    <property type="entry name" value="ALR/ERV"/>
    <property type="match status" value="1"/>
</dbReference>
<protein>
    <recommendedName>
        <fullName evidence="6">Sulfhydryl oxidase</fullName>
        <ecNumber evidence="6">1.8.3.2</ecNumber>
    </recommendedName>
</protein>
<keyword evidence="4 6" id="KW-0560">Oxidoreductase</keyword>
<evidence type="ECO:0000256" key="7">
    <source>
        <dbReference type="SAM" id="MobiDB-lite"/>
    </source>
</evidence>
<evidence type="ECO:0000256" key="2">
    <source>
        <dbReference type="ARBA" id="ARBA00022630"/>
    </source>
</evidence>
<evidence type="ECO:0000256" key="3">
    <source>
        <dbReference type="ARBA" id="ARBA00022827"/>
    </source>
</evidence>
<keyword evidence="3 6" id="KW-0274">FAD</keyword>
<evidence type="ECO:0000256" key="4">
    <source>
        <dbReference type="ARBA" id="ARBA00023002"/>
    </source>
</evidence>
<dbReference type="InterPro" id="IPR036774">
    <property type="entry name" value="ERV/ALR_sulphydryl_oxid_sf"/>
</dbReference>
<keyword evidence="5" id="KW-1015">Disulfide bond</keyword>
<dbReference type="InterPro" id="IPR017905">
    <property type="entry name" value="ERV/ALR_sulphydryl_oxidase"/>
</dbReference>
<dbReference type="Gene3D" id="1.20.120.310">
    <property type="entry name" value="ERV/ALR sulfhydryl oxidase domain"/>
    <property type="match status" value="1"/>
</dbReference>
<dbReference type="Pfam" id="PF04777">
    <property type="entry name" value="Evr1_Alr"/>
    <property type="match status" value="1"/>
</dbReference>
<evidence type="ECO:0000256" key="5">
    <source>
        <dbReference type="ARBA" id="ARBA00023157"/>
    </source>
</evidence>
<name>A0ABD3RTK7_9STRA</name>
<feature type="region of interest" description="Disordered" evidence="7">
    <location>
        <begin position="45"/>
        <end position="77"/>
    </location>
</feature>
<keyword evidence="10" id="KW-1185">Reference proteome</keyword>
<feature type="compositionally biased region" description="Basic and acidic residues" evidence="7">
    <location>
        <begin position="62"/>
        <end position="77"/>
    </location>
</feature>
<dbReference type="EMBL" id="JALLPB020000186">
    <property type="protein sequence ID" value="KAL3815706.1"/>
    <property type="molecule type" value="Genomic_DNA"/>
</dbReference>
<evidence type="ECO:0000256" key="6">
    <source>
        <dbReference type="RuleBase" id="RU371123"/>
    </source>
</evidence>
<evidence type="ECO:0000259" key="8">
    <source>
        <dbReference type="PROSITE" id="PS51324"/>
    </source>
</evidence>
<feature type="domain" description="ERV/ALR sulfhydryl oxidase" evidence="8">
    <location>
        <begin position="77"/>
        <end position="179"/>
    </location>
</feature>
<dbReference type="SUPFAM" id="SSF69000">
    <property type="entry name" value="FAD-dependent thiol oxidase"/>
    <property type="match status" value="1"/>
</dbReference>
<dbReference type="AlphaFoldDB" id="A0ABD3RTK7"/>
<organism evidence="9 10">
    <name type="scientific">Cyclostephanos tholiformis</name>
    <dbReference type="NCBI Taxonomy" id="382380"/>
    <lineage>
        <taxon>Eukaryota</taxon>
        <taxon>Sar</taxon>
        <taxon>Stramenopiles</taxon>
        <taxon>Ochrophyta</taxon>
        <taxon>Bacillariophyta</taxon>
        <taxon>Coscinodiscophyceae</taxon>
        <taxon>Thalassiosirophycidae</taxon>
        <taxon>Stephanodiscales</taxon>
        <taxon>Stephanodiscaceae</taxon>
        <taxon>Cyclostephanos</taxon>
    </lineage>
</organism>
<gene>
    <name evidence="9" type="ORF">ACHAXA_004886</name>
</gene>
<keyword evidence="2 6" id="KW-0285">Flavoprotein</keyword>
<comment type="caution">
    <text evidence="9">The sequence shown here is derived from an EMBL/GenBank/DDBJ whole genome shotgun (WGS) entry which is preliminary data.</text>
</comment>
<dbReference type="PROSITE" id="PS51324">
    <property type="entry name" value="ERV_ALR"/>
    <property type="match status" value="1"/>
</dbReference>
<evidence type="ECO:0000313" key="10">
    <source>
        <dbReference type="Proteomes" id="UP001530377"/>
    </source>
</evidence>
<dbReference type="Proteomes" id="UP001530377">
    <property type="component" value="Unassembled WGS sequence"/>
</dbReference>
<dbReference type="EC" id="1.8.3.2" evidence="6"/>
<feature type="region of interest" description="Disordered" evidence="7">
    <location>
        <begin position="1"/>
        <end position="26"/>
    </location>
</feature>
<dbReference type="PANTHER" id="PTHR12645:SF0">
    <property type="entry name" value="FAD-LINKED SULFHYDRYL OXIDASE ALR"/>
    <property type="match status" value="1"/>
</dbReference>
<sequence length="189" mass="20984">MTSSNSSGDGSKGGDSLASLLKTMGGDDCDRPACDDTKSALSAALRRMDRRRGGGGDGGDAFTEKSAADAPNRYRDCPPTRDDIGASTWLFLHSMAAWYPNKPTREDKQLMSAFMNALAKFYPCSWCASDFQKNVQLSPPRTETREDLCIWLCEQHNIVNEKLGKPLFHCSMKNLDERWRKSSDSNCQK</sequence>
<proteinExistence type="predicted"/>
<comment type="cofactor">
    <cofactor evidence="1 6">
        <name>FAD</name>
        <dbReference type="ChEBI" id="CHEBI:57692"/>
    </cofactor>
</comment>
<reference evidence="9 10" key="1">
    <citation type="submission" date="2024-10" db="EMBL/GenBank/DDBJ databases">
        <title>Updated reference genomes for cyclostephanoid diatoms.</title>
        <authorList>
            <person name="Roberts W.R."/>
            <person name="Alverson A.J."/>
        </authorList>
    </citation>
    <scope>NUCLEOTIDE SEQUENCE [LARGE SCALE GENOMIC DNA]</scope>
    <source>
        <strain evidence="9 10">AJA228-03</strain>
    </source>
</reference>
<feature type="compositionally biased region" description="Low complexity" evidence="7">
    <location>
        <begin position="1"/>
        <end position="22"/>
    </location>
</feature>